<dbReference type="InterPro" id="IPR019772">
    <property type="entry name" value="Ferrochelatase_AS"/>
</dbReference>
<dbReference type="GO" id="GO:0004325">
    <property type="term" value="F:ferrochelatase activity"/>
    <property type="evidence" value="ECO:0007669"/>
    <property type="project" value="UniProtKB-UniRule"/>
</dbReference>
<evidence type="ECO:0000256" key="6">
    <source>
        <dbReference type="ARBA" id="ARBA00023239"/>
    </source>
</evidence>
<evidence type="ECO:0000256" key="9">
    <source>
        <dbReference type="HAMAP-Rule" id="MF_00323"/>
    </source>
</evidence>
<dbReference type="GO" id="GO:0046872">
    <property type="term" value="F:metal ion binding"/>
    <property type="evidence" value="ECO:0007669"/>
    <property type="project" value="UniProtKB-KW"/>
</dbReference>
<organism evidence="11 12">
    <name type="scientific">Altericroceibacterium spongiae</name>
    <dbReference type="NCBI Taxonomy" id="2320269"/>
    <lineage>
        <taxon>Bacteria</taxon>
        <taxon>Pseudomonadati</taxon>
        <taxon>Pseudomonadota</taxon>
        <taxon>Alphaproteobacteria</taxon>
        <taxon>Sphingomonadales</taxon>
        <taxon>Erythrobacteraceae</taxon>
        <taxon>Altericroceibacterium</taxon>
    </lineage>
</organism>
<dbReference type="CDD" id="cd00419">
    <property type="entry name" value="Ferrochelatase_C"/>
    <property type="match status" value="1"/>
</dbReference>
<dbReference type="CDD" id="cd03411">
    <property type="entry name" value="Ferrochelatase_N"/>
    <property type="match status" value="1"/>
</dbReference>
<dbReference type="Proteomes" id="UP000284395">
    <property type="component" value="Unassembled WGS sequence"/>
</dbReference>
<proteinExistence type="inferred from homology"/>
<evidence type="ECO:0000256" key="1">
    <source>
        <dbReference type="ARBA" id="ARBA00007718"/>
    </source>
</evidence>
<dbReference type="EC" id="4.98.1.1" evidence="9 10"/>
<gene>
    <name evidence="9" type="primary">hemH</name>
    <name evidence="11" type="ORF">D6851_05810</name>
</gene>
<dbReference type="PANTHER" id="PTHR11108">
    <property type="entry name" value="FERROCHELATASE"/>
    <property type="match status" value="1"/>
</dbReference>
<keyword evidence="7 9" id="KW-0627">Porphyrin biosynthesis</keyword>
<evidence type="ECO:0000256" key="3">
    <source>
        <dbReference type="ARBA" id="ARBA00022723"/>
    </source>
</evidence>
<feature type="binding site" evidence="9">
    <location>
        <position position="210"/>
    </location>
    <ligand>
        <name>Fe(2+)</name>
        <dbReference type="ChEBI" id="CHEBI:29033"/>
    </ligand>
</feature>
<dbReference type="AlphaFoldDB" id="A0A420EPV3"/>
<comment type="catalytic activity">
    <reaction evidence="9 10">
        <text>heme b + 2 H(+) = protoporphyrin IX + Fe(2+)</text>
        <dbReference type="Rhea" id="RHEA:22584"/>
        <dbReference type="ChEBI" id="CHEBI:15378"/>
        <dbReference type="ChEBI" id="CHEBI:29033"/>
        <dbReference type="ChEBI" id="CHEBI:57306"/>
        <dbReference type="ChEBI" id="CHEBI:60344"/>
        <dbReference type="EC" id="4.98.1.1"/>
    </reaction>
</comment>
<dbReference type="RefSeq" id="WP_120323909.1">
    <property type="nucleotide sequence ID" value="NZ_RAPF01000002.1"/>
</dbReference>
<evidence type="ECO:0000256" key="4">
    <source>
        <dbReference type="ARBA" id="ARBA00023004"/>
    </source>
</evidence>
<evidence type="ECO:0000256" key="7">
    <source>
        <dbReference type="ARBA" id="ARBA00023244"/>
    </source>
</evidence>
<dbReference type="SUPFAM" id="SSF53800">
    <property type="entry name" value="Chelatase"/>
    <property type="match status" value="1"/>
</dbReference>
<dbReference type="GO" id="GO:0005737">
    <property type="term" value="C:cytoplasm"/>
    <property type="evidence" value="ECO:0007669"/>
    <property type="project" value="UniProtKB-SubCell"/>
</dbReference>
<evidence type="ECO:0000256" key="10">
    <source>
        <dbReference type="RuleBase" id="RU000607"/>
    </source>
</evidence>
<feature type="binding site" evidence="9">
    <location>
        <position position="291"/>
    </location>
    <ligand>
        <name>Fe(2+)</name>
        <dbReference type="ChEBI" id="CHEBI:29033"/>
    </ligand>
</feature>
<evidence type="ECO:0000313" key="12">
    <source>
        <dbReference type="Proteomes" id="UP000284395"/>
    </source>
</evidence>
<dbReference type="Pfam" id="PF00762">
    <property type="entry name" value="Ferrochelatase"/>
    <property type="match status" value="1"/>
</dbReference>
<dbReference type="OrthoDB" id="9809741at2"/>
<dbReference type="FunFam" id="3.40.50.1400:FF:000002">
    <property type="entry name" value="Ferrochelatase"/>
    <property type="match status" value="1"/>
</dbReference>
<sequence length="340" mass="37905">MTYQSQSLPADHPLVTCGRVGLLLVNLGTPDAPTPEAVKRYLQEFLSDPRVVEIPSIAWQPILRGIVLRTRPKKSAHAYKQVWTERGSPLAVITEDQAADLQERLGNAVKVSFAMRYGNPSIPSRLSELKEMGCDRIVVAPLYPQYSAATNATVVDKVGEALQAMRWQPALRTAPPYYDDPAYIGALERDLAKQLDGLSFTPELLLLSFHGMPERTLKLGDPYYCHCRKTARLLEEALNRPDLRIVTSFQSRFGRARWLEPATDIKLEEEARKGIRRVAIAAPGFSADCLETLEELAIRGKEQFMSAGGEYFAALSCLNAGLEGMDMLETLMRRELAGWI</sequence>
<comment type="function">
    <text evidence="9 10">Catalyzes the ferrous insertion into protoporphyrin IX.</text>
</comment>
<dbReference type="Gene3D" id="3.40.50.1400">
    <property type="match status" value="2"/>
</dbReference>
<evidence type="ECO:0000256" key="2">
    <source>
        <dbReference type="ARBA" id="ARBA00022490"/>
    </source>
</evidence>
<keyword evidence="12" id="KW-1185">Reference proteome</keyword>
<keyword evidence="3 9" id="KW-0479">Metal-binding</keyword>
<dbReference type="EMBL" id="RAPF01000002">
    <property type="protein sequence ID" value="RKF22716.1"/>
    <property type="molecule type" value="Genomic_DNA"/>
</dbReference>
<dbReference type="PANTHER" id="PTHR11108:SF1">
    <property type="entry name" value="FERROCHELATASE, MITOCHONDRIAL"/>
    <property type="match status" value="1"/>
</dbReference>
<dbReference type="NCBIfam" id="TIGR00109">
    <property type="entry name" value="hemH"/>
    <property type="match status" value="1"/>
</dbReference>
<protein>
    <recommendedName>
        <fullName evidence="9 10">Ferrochelatase</fullName>
        <ecNumber evidence="9 10">4.98.1.1</ecNumber>
    </recommendedName>
    <alternativeName>
        <fullName evidence="9">Heme synthase</fullName>
    </alternativeName>
    <alternativeName>
        <fullName evidence="9">Protoheme ferro-lyase</fullName>
    </alternativeName>
</protein>
<dbReference type="GO" id="GO:0006783">
    <property type="term" value="P:heme biosynthetic process"/>
    <property type="evidence" value="ECO:0007669"/>
    <property type="project" value="UniProtKB-UniRule"/>
</dbReference>
<keyword evidence="4 9" id="KW-0408">Iron</keyword>
<reference evidence="11 12" key="1">
    <citation type="submission" date="2018-09" db="EMBL/GenBank/DDBJ databases">
        <title>Altererythrobacter spongiae sp. nov., isolated from a marine sponge.</title>
        <authorList>
            <person name="Zhuang L."/>
            <person name="Luo L."/>
        </authorList>
    </citation>
    <scope>NUCLEOTIDE SEQUENCE [LARGE SCALE GENOMIC DNA]</scope>
    <source>
        <strain evidence="11 12">HN-Y73</strain>
    </source>
</reference>
<comment type="pathway">
    <text evidence="9 10">Porphyrin-containing compound metabolism; protoheme biosynthesis; protoheme from protoporphyrin-IX: step 1/1.</text>
</comment>
<dbReference type="PROSITE" id="PS00534">
    <property type="entry name" value="FERROCHELATASE"/>
    <property type="match status" value="1"/>
</dbReference>
<dbReference type="InterPro" id="IPR033644">
    <property type="entry name" value="Ferrochelatase_C"/>
</dbReference>
<dbReference type="HAMAP" id="MF_00323">
    <property type="entry name" value="Ferrochelatase"/>
    <property type="match status" value="1"/>
</dbReference>
<name>A0A420EPV3_9SPHN</name>
<keyword evidence="5 9" id="KW-0350">Heme biosynthesis</keyword>
<accession>A0A420EPV3</accession>
<keyword evidence="6 9" id="KW-0456">Lyase</keyword>
<dbReference type="UniPathway" id="UPA00252">
    <property type="reaction ID" value="UER00325"/>
</dbReference>
<comment type="caution">
    <text evidence="11">The sequence shown here is derived from an EMBL/GenBank/DDBJ whole genome shotgun (WGS) entry which is preliminary data.</text>
</comment>
<keyword evidence="2 9" id="KW-0963">Cytoplasm</keyword>
<evidence type="ECO:0000313" key="11">
    <source>
        <dbReference type="EMBL" id="RKF22716.1"/>
    </source>
</evidence>
<evidence type="ECO:0000256" key="8">
    <source>
        <dbReference type="ARBA" id="ARBA00024536"/>
    </source>
</evidence>
<evidence type="ECO:0000256" key="5">
    <source>
        <dbReference type="ARBA" id="ARBA00023133"/>
    </source>
</evidence>
<dbReference type="InterPro" id="IPR033659">
    <property type="entry name" value="Ferrochelatase_N"/>
</dbReference>
<comment type="catalytic activity">
    <reaction evidence="8">
        <text>Fe-coproporphyrin III + 2 H(+) = coproporphyrin III + Fe(2+)</text>
        <dbReference type="Rhea" id="RHEA:49572"/>
        <dbReference type="ChEBI" id="CHEBI:15378"/>
        <dbReference type="ChEBI" id="CHEBI:29033"/>
        <dbReference type="ChEBI" id="CHEBI:68438"/>
        <dbReference type="ChEBI" id="CHEBI:131725"/>
        <dbReference type="EC" id="4.99.1.9"/>
    </reaction>
    <physiologicalReaction direction="right-to-left" evidence="8">
        <dbReference type="Rhea" id="RHEA:49574"/>
    </physiologicalReaction>
</comment>
<comment type="similarity">
    <text evidence="1 9 10">Belongs to the ferrochelatase family.</text>
</comment>
<comment type="subcellular location">
    <subcellularLocation>
        <location evidence="9 10">Cytoplasm</location>
    </subcellularLocation>
</comment>
<dbReference type="InterPro" id="IPR001015">
    <property type="entry name" value="Ferrochelatase"/>
</dbReference>